<comment type="caution">
    <text evidence="1">The sequence shown here is derived from an EMBL/GenBank/DDBJ whole genome shotgun (WGS) entry which is preliminary data.</text>
</comment>
<dbReference type="RefSeq" id="WP_274676346.1">
    <property type="nucleotide sequence ID" value="NZ_JAKNAX010000112.1"/>
</dbReference>
<accession>A0A9X4FH26</accession>
<proteinExistence type="predicted"/>
<dbReference type="Proteomes" id="UP001140978">
    <property type="component" value="Unassembled WGS sequence"/>
</dbReference>
<name>A0A9X4FH26_9VIBR</name>
<organism evidence="1 2">
    <name type="scientific">Vibrio aestuarianus</name>
    <dbReference type="NCBI Taxonomy" id="28171"/>
    <lineage>
        <taxon>Bacteria</taxon>
        <taxon>Pseudomonadati</taxon>
        <taxon>Pseudomonadota</taxon>
        <taxon>Gammaproteobacteria</taxon>
        <taxon>Vibrionales</taxon>
        <taxon>Vibrionaceae</taxon>
        <taxon>Vibrio</taxon>
    </lineage>
</organism>
<reference evidence="1" key="1">
    <citation type="submission" date="2022-02" db="EMBL/GenBank/DDBJ databases">
        <title>Emergence and expansion in Europe of a Vibrio aestuarianus clonal complex pathogenic for oysters.</title>
        <authorList>
            <person name="Mesnil A."/>
            <person name="Travers M.-A."/>
        </authorList>
    </citation>
    <scope>NUCLEOTIDE SEQUENCE</scope>
    <source>
        <strain evidence="1">19_064_15T1</strain>
    </source>
</reference>
<evidence type="ECO:0000313" key="2">
    <source>
        <dbReference type="Proteomes" id="UP001140978"/>
    </source>
</evidence>
<dbReference type="EMBL" id="JAKNAX010000112">
    <property type="protein sequence ID" value="MDE1348337.1"/>
    <property type="molecule type" value="Genomic_DNA"/>
</dbReference>
<dbReference type="AlphaFoldDB" id="A0A9X4FH26"/>
<gene>
    <name evidence="1" type="ORF">L9X51_18365</name>
</gene>
<sequence>MNVFLLPPERHFDGGLGATADEFKRSAEELKITKGTALAHLPVCYLQRHSIELYLKSLIVILHKKYQVPFGDGFNTEKPAVFANGKWKLMSSTHNLTDLYTYFISVFDSVSAQMPTSTNWTIEPKLKSKINLINGYDPNSTYFRYPSALDAKRDSMKSEVQPTDIEETIARANSSDSPAVKCVVLLDKNDQVVETYDLASNAIPDVRSALDYTVNFLHDIHCAFLGELTNWT</sequence>
<protein>
    <submittedName>
        <fullName evidence="1">Uncharacterized protein</fullName>
    </submittedName>
</protein>
<evidence type="ECO:0000313" key="1">
    <source>
        <dbReference type="EMBL" id="MDE1348337.1"/>
    </source>
</evidence>